<name>A0AAD5SS33_9FUNG</name>
<dbReference type="Proteomes" id="UP001211907">
    <property type="component" value="Unassembled WGS sequence"/>
</dbReference>
<evidence type="ECO:0000256" key="1">
    <source>
        <dbReference type="SAM" id="MobiDB-lite"/>
    </source>
</evidence>
<organism evidence="2 3">
    <name type="scientific">Physocladia obscura</name>
    <dbReference type="NCBI Taxonomy" id="109957"/>
    <lineage>
        <taxon>Eukaryota</taxon>
        <taxon>Fungi</taxon>
        <taxon>Fungi incertae sedis</taxon>
        <taxon>Chytridiomycota</taxon>
        <taxon>Chytridiomycota incertae sedis</taxon>
        <taxon>Chytridiomycetes</taxon>
        <taxon>Chytridiales</taxon>
        <taxon>Chytriomycetaceae</taxon>
        <taxon>Physocladia</taxon>
    </lineage>
</organism>
<feature type="compositionally biased region" description="Polar residues" evidence="1">
    <location>
        <begin position="225"/>
        <end position="235"/>
    </location>
</feature>
<gene>
    <name evidence="2" type="ORF">HK100_006224</name>
</gene>
<comment type="caution">
    <text evidence="2">The sequence shown here is derived from an EMBL/GenBank/DDBJ whole genome shotgun (WGS) entry which is preliminary data.</text>
</comment>
<dbReference type="AlphaFoldDB" id="A0AAD5SS33"/>
<protein>
    <submittedName>
        <fullName evidence="2">Uncharacterized protein</fullName>
    </submittedName>
</protein>
<feature type="compositionally biased region" description="Polar residues" evidence="1">
    <location>
        <begin position="147"/>
        <end position="158"/>
    </location>
</feature>
<feature type="compositionally biased region" description="Polar residues" evidence="1">
    <location>
        <begin position="255"/>
        <end position="265"/>
    </location>
</feature>
<dbReference type="EMBL" id="JADGJH010002897">
    <property type="protein sequence ID" value="KAJ3094206.1"/>
    <property type="molecule type" value="Genomic_DNA"/>
</dbReference>
<accession>A0AAD5SS33</accession>
<feature type="region of interest" description="Disordered" evidence="1">
    <location>
        <begin position="137"/>
        <end position="307"/>
    </location>
</feature>
<keyword evidence="3" id="KW-1185">Reference proteome</keyword>
<feature type="compositionally biased region" description="Basic and acidic residues" evidence="1">
    <location>
        <begin position="184"/>
        <end position="208"/>
    </location>
</feature>
<proteinExistence type="predicted"/>
<feature type="compositionally biased region" description="Basic residues" evidence="1">
    <location>
        <begin position="292"/>
        <end position="305"/>
    </location>
</feature>
<sequence>MPLSVYHNGTFFKFQASISVPELYRILRIRKSAFPSIFPINSIADDDVNELTESLYPLTDPNEPIPDGIYAIVTTDSGVNSSLRLQNAAQTVAELRNRGSRETPATNDPSFQKWYKHQFGRDFGSIKFYKRLSPRRYDQDAGDATDCETTVASESAASDETILRKPKKEKKHDYSDVSDSDDSQVDKHTNQSESSKNDRIQEFAKEIEEGNTDNDDENSTKSESSRTNQKESIPSDSDDEITHLPKLPKKFGEKQNYTKYSSSMRSKVKKSQKSDSASNSESSEDSDESNRKRNISGKSVKKSKAKTFPYSKEDRQFDNDLNSGIRAMSAATAIKIHSRYFKYNTILSLKIDNALKRVEIITKELRQLQQHCSSNHSQRTRILQGQILSLLHAVWRTAWAKFSPKMRRCGQMKLRNDTGAEYSVTQTIQAEYALNRLNMWRRITESDNRGCRNDGASLIKSSNLMNGAPTLLYRRNPYTPHVYLTAGSVVLGSNYDDDAAAAAEQDLIRHIRVAFLDAAVRDKVCKTSDLDVVLTNVVDYFQTLEVDDDSSTQISPQRWNYLVAKLRREFWLDKVPEGALDLMDQWDKKRRMRRSNGDESCLASGGNCPNEQANNARKLKNRVRWNDDEYF</sequence>
<evidence type="ECO:0000313" key="3">
    <source>
        <dbReference type="Proteomes" id="UP001211907"/>
    </source>
</evidence>
<reference evidence="2" key="1">
    <citation type="submission" date="2020-05" db="EMBL/GenBank/DDBJ databases">
        <title>Phylogenomic resolution of chytrid fungi.</title>
        <authorList>
            <person name="Stajich J.E."/>
            <person name="Amses K."/>
            <person name="Simmons R."/>
            <person name="Seto K."/>
            <person name="Myers J."/>
            <person name="Bonds A."/>
            <person name="Quandt C.A."/>
            <person name="Barry K."/>
            <person name="Liu P."/>
            <person name="Grigoriev I."/>
            <person name="Longcore J.E."/>
            <person name="James T.Y."/>
        </authorList>
    </citation>
    <scope>NUCLEOTIDE SEQUENCE</scope>
    <source>
        <strain evidence="2">JEL0513</strain>
    </source>
</reference>
<evidence type="ECO:0000313" key="2">
    <source>
        <dbReference type="EMBL" id="KAJ3094206.1"/>
    </source>
</evidence>